<name>A0A075LUR1_9EURY</name>
<dbReference type="InterPro" id="IPR013783">
    <property type="entry name" value="Ig-like_fold"/>
</dbReference>
<dbReference type="eggNOG" id="arCOG07710">
    <property type="taxonomic scope" value="Archaea"/>
</dbReference>
<dbReference type="KEGG" id="ppac:PAP_07455"/>
<dbReference type="OrthoDB" id="102331at2157"/>
<reference evidence="1 2" key="2">
    <citation type="journal article" date="2015" name="Genome Announc.">
        <title>Complete Genome Sequence of Hyperthermophilic Piezophilic Archaeon Palaeococcus pacificus DY20341T, Isolated from Deep-Sea Hydrothermal Sediments.</title>
        <authorList>
            <person name="Zeng X."/>
            <person name="Jebbar M."/>
            <person name="Shao Z."/>
        </authorList>
    </citation>
    <scope>NUCLEOTIDE SEQUENCE [LARGE SCALE GENOMIC DNA]</scope>
    <source>
        <strain evidence="1 2">DY20341</strain>
    </source>
</reference>
<protein>
    <recommendedName>
        <fullName evidence="3">DUF11 domain-containing protein</fullName>
    </recommendedName>
</protein>
<dbReference type="HOGENOM" id="CLU_010180_0_0_2"/>
<reference evidence="2" key="1">
    <citation type="submission" date="2013-06" db="EMBL/GenBank/DDBJ databases">
        <title>Complete Genome Sequence of Hyperthermophilic Palaeococcus pacificus DY20341T, Isolated from a Deep-Sea Hydrothermal Sediments.</title>
        <authorList>
            <person name="Zeng X."/>
            <person name="Shao Z."/>
        </authorList>
    </citation>
    <scope>NUCLEOTIDE SEQUENCE [LARGE SCALE GENOMIC DNA]</scope>
    <source>
        <strain evidence="2">DY20341</strain>
    </source>
</reference>
<evidence type="ECO:0000313" key="2">
    <source>
        <dbReference type="Proteomes" id="UP000027981"/>
    </source>
</evidence>
<gene>
    <name evidence="1" type="ORF">PAP_07455</name>
</gene>
<dbReference type="RefSeq" id="WP_048165390.1">
    <property type="nucleotide sequence ID" value="NZ_CP006019.1"/>
</dbReference>
<proteinExistence type="predicted"/>
<dbReference type="Gene3D" id="2.60.40.10">
    <property type="entry name" value="Immunoglobulins"/>
    <property type="match status" value="1"/>
</dbReference>
<evidence type="ECO:0000313" key="1">
    <source>
        <dbReference type="EMBL" id="AIF69881.1"/>
    </source>
</evidence>
<sequence length="1081" mass="119495">MRKILILVLSYLILSLSFITAQNTTITVNALENENQPYEEFWNILNKEAELIIKLNQTADQNTARELITNSQKGAENAVQISALIWQNLKELEQSGVKTYYTTQELRSIAEEIKQNGLPAETVSTLKEQGWSDSEIQALQNYIVQNADQITEDFNMTAFLEEFSTAFINVAFKYNEYETWAIEKWKWTNAGEAPQENHGIAINPILAEEWALFYMRYSQKDYKNMSVGIKSLKDLTYKIITGSSGEQVTSMLYRTESILSKQGTLESIRWIKNGGLVITFKSTQITPTEIITERTTYYWPNALKAYELMGNVYALIKTRNYGNNNPKVESMLNQKVAELKEALKVLIISSEIKRSPIKSPIPIKPGDPRIPAPIPVSPKGYSVDGTQTFEENLGVEVNGVLIEPEIIREALDTQGNIGQLKITEVKVIVDKNQPGKVEYHVKISFKAENNAVDTIRINVKDYTTGDSDTGTLSFLNSGQSYAWNSKRFTLTHSMDGELTVSGKVEITYTPSCGAVPLSKNHETLSTSPSCQERTITREYSSTINLESPIDWSKVSIRMETSRDRIVEGESVTYRVVVENGNSAPLSDVEYSISIPFSPTNSKTYSDTVNVPANGAVTLLEQTITYEDASTYVAHASIYWNGNSKSASKSVTVTSGTLTITGVDVSPANPTHGDSVSFDVSVKNPVSRSRSVMVKLFIDDAEKASKTITIGSGGSGVVSLTWTAVAGTHKYRIEVWEGGKLEASRSGGITVGGAPSDSFNVVLTAYPTELEGSGTVYFTIKAWNYGNTAIPLSGFVEDEDGAVVKRIDGFAGRLPANAQNYTLTAFSLDVYGIGNHTFKLFLDNYDGKPNGAGEEHWSEVKVEVKPWKADLKLECDDGVVLGENDVDDLDCTLYLLRTNPDDSVQVKISGIDVGGAKVWPSDFKEVTLSKDTLKVTPNDPDDETHIKITIDENFAEFYFGIDPLFPWHSYVDKLATEQPWEIVIHFENAPPISTTFQILKNSGTTIEDAVEYGGSGTFVVTEILEKAGYITTEATGSGQLAVFGSRLFGYAGLLLFLADITEEAYFYGWKQPRDFDNDGFVG</sequence>
<dbReference type="Proteomes" id="UP000027981">
    <property type="component" value="Chromosome"/>
</dbReference>
<organism evidence="1 2">
    <name type="scientific">Palaeococcus pacificus DY20341</name>
    <dbReference type="NCBI Taxonomy" id="1343739"/>
    <lineage>
        <taxon>Archaea</taxon>
        <taxon>Methanobacteriati</taxon>
        <taxon>Methanobacteriota</taxon>
        <taxon>Thermococci</taxon>
        <taxon>Thermococcales</taxon>
        <taxon>Thermococcaceae</taxon>
        <taxon>Palaeococcus</taxon>
    </lineage>
</organism>
<dbReference type="GeneID" id="24842596"/>
<accession>A0A075LUR1</accession>
<dbReference type="eggNOG" id="arCOG14200">
    <property type="taxonomic scope" value="Archaea"/>
</dbReference>
<dbReference type="AlphaFoldDB" id="A0A075LUR1"/>
<dbReference type="STRING" id="1343739.PAP_07455"/>
<dbReference type="EMBL" id="CP006019">
    <property type="protein sequence ID" value="AIF69881.1"/>
    <property type="molecule type" value="Genomic_DNA"/>
</dbReference>
<keyword evidence="2" id="KW-1185">Reference proteome</keyword>
<evidence type="ECO:0008006" key="3">
    <source>
        <dbReference type="Google" id="ProtNLM"/>
    </source>
</evidence>